<feature type="region of interest" description="Disordered" evidence="1">
    <location>
        <begin position="239"/>
        <end position="261"/>
    </location>
</feature>
<accession>A0AAD6D5L0</accession>
<gene>
    <name evidence="2" type="ORF">N7494_000141</name>
</gene>
<name>A0AAD6D5L0_9EURO</name>
<organism evidence="2 3">
    <name type="scientific">Penicillium frequentans</name>
    <dbReference type="NCBI Taxonomy" id="3151616"/>
    <lineage>
        <taxon>Eukaryota</taxon>
        <taxon>Fungi</taxon>
        <taxon>Dikarya</taxon>
        <taxon>Ascomycota</taxon>
        <taxon>Pezizomycotina</taxon>
        <taxon>Eurotiomycetes</taxon>
        <taxon>Eurotiomycetidae</taxon>
        <taxon>Eurotiales</taxon>
        <taxon>Aspergillaceae</taxon>
        <taxon>Penicillium</taxon>
    </lineage>
</organism>
<feature type="region of interest" description="Disordered" evidence="1">
    <location>
        <begin position="723"/>
        <end position="769"/>
    </location>
</feature>
<dbReference type="AlphaFoldDB" id="A0AAD6D5L0"/>
<evidence type="ECO:0000313" key="3">
    <source>
        <dbReference type="Proteomes" id="UP001220324"/>
    </source>
</evidence>
<feature type="compositionally biased region" description="Pro residues" evidence="1">
    <location>
        <begin position="729"/>
        <end position="749"/>
    </location>
</feature>
<feature type="region of interest" description="Disordered" evidence="1">
    <location>
        <begin position="27"/>
        <end position="77"/>
    </location>
</feature>
<evidence type="ECO:0000256" key="1">
    <source>
        <dbReference type="SAM" id="MobiDB-lite"/>
    </source>
</evidence>
<dbReference type="InterPro" id="IPR036465">
    <property type="entry name" value="vWFA_dom_sf"/>
</dbReference>
<reference evidence="2 3" key="1">
    <citation type="journal article" date="2023" name="IMA Fungus">
        <title>Comparative genomic study of the Penicillium genus elucidates a diverse pangenome and 15 lateral gene transfer events.</title>
        <authorList>
            <person name="Petersen C."/>
            <person name="Sorensen T."/>
            <person name="Nielsen M.R."/>
            <person name="Sondergaard T.E."/>
            <person name="Sorensen J.L."/>
            <person name="Fitzpatrick D.A."/>
            <person name="Frisvad J.C."/>
            <person name="Nielsen K.L."/>
        </authorList>
    </citation>
    <scope>NUCLEOTIDE SEQUENCE [LARGE SCALE GENOMIC DNA]</scope>
    <source>
        <strain evidence="2 3">IBT 35679</strain>
    </source>
</reference>
<dbReference type="Proteomes" id="UP001220324">
    <property type="component" value="Unassembled WGS sequence"/>
</dbReference>
<evidence type="ECO:0008006" key="4">
    <source>
        <dbReference type="Google" id="ProtNLM"/>
    </source>
</evidence>
<protein>
    <recommendedName>
        <fullName evidence="4">VWFA domain-containing protein</fullName>
    </recommendedName>
</protein>
<dbReference type="SUPFAM" id="SSF53300">
    <property type="entry name" value="vWA-like"/>
    <property type="match status" value="1"/>
</dbReference>
<keyword evidence="3" id="KW-1185">Reference proteome</keyword>
<feature type="compositionally biased region" description="Polar residues" evidence="1">
    <location>
        <begin position="8"/>
        <end position="20"/>
    </location>
</feature>
<sequence length="769" mass="87089">MDRYNNHRPPSSMRSSINSVNFNHVVTTVTPPASPPAYSSYQLSSPSKSASISATTTSPEPPGRTTSENSTRRPHSNALIEAAKIRVQDEQEMQDMLHSVQLSSQVWNAEIEPEHETNELCECSVHKYQKRKIDRLQTQEMWSKAVIYPGEKPYDDCTHLRLLKNNPYSTVIISPYGLPGATLSGNVRPDPENHATFLQQTIALDASLNAKAKIAVQSLEPSFNIWDLEHLESLVSNMSNGHNQTDKPSKRASIKKALSVKSSDERAAGNLKKKFSGGLERRQEILTEEEGRWQDDYDRHVVTVYQQTVGISLKVYELRTHQPLQYLHLLRAGYFEPIPISWSEETKTSNPLRFSIDAAVGWRGVTPAWRGYDNTAEERLYWTLSNRDTGGVVIKPDIISALDMARTRLDSAVDIPPAYYDPEDICHIQNTSHGYSKQVRSSFRWNTPMSQTDETMILLDVSGSMDFSPARPNYNQSLITGFVKTSQPKNKGEYDQDIALQANYLGSVNGWNMNEVWEKVKFGGRTRVMTGWAKIKELHFQKHINTAKYHPIYGWQPGPETPNLRLLLILDGEASDMDEFELELLGLSWAYTTIFLIGVEGSLSHHRHANKLQRISEVNPRISFVEAQGNVAERFILHELLKRHLGRELSMAELRDLQHSTAELPSPEQIRYDRRQSAGTQLEQVPVELPSLEETRHWQIQQHLVPLHVPFTPLVELRADRDPIELPASEPPSSPSSPSSPPRYTPFPRQPALGASSLPLIRPRPLHHE</sequence>
<feature type="compositionally biased region" description="Low complexity" evidence="1">
    <location>
        <begin position="36"/>
        <end position="58"/>
    </location>
</feature>
<comment type="caution">
    <text evidence="2">The sequence shown here is derived from an EMBL/GenBank/DDBJ whole genome shotgun (WGS) entry which is preliminary data.</text>
</comment>
<feature type="region of interest" description="Disordered" evidence="1">
    <location>
        <begin position="1"/>
        <end position="20"/>
    </location>
</feature>
<evidence type="ECO:0000313" key="2">
    <source>
        <dbReference type="EMBL" id="KAJ5556226.1"/>
    </source>
</evidence>
<dbReference type="EMBL" id="JAQIZZ010000001">
    <property type="protein sequence ID" value="KAJ5556226.1"/>
    <property type="molecule type" value="Genomic_DNA"/>
</dbReference>
<proteinExistence type="predicted"/>